<dbReference type="AlphaFoldDB" id="F0WEY7"/>
<reference evidence="1" key="1">
    <citation type="journal article" date="2011" name="PLoS Biol.">
        <title>Gene gain and loss during evolution of obligate parasitism in the white rust pathogen of Arabidopsis thaliana.</title>
        <authorList>
            <person name="Kemen E."/>
            <person name="Gardiner A."/>
            <person name="Schultz-Larsen T."/>
            <person name="Kemen A.C."/>
            <person name="Balmuth A.L."/>
            <person name="Robert-Seilaniantz A."/>
            <person name="Bailey K."/>
            <person name="Holub E."/>
            <person name="Studholme D.J."/>
            <person name="Maclean D."/>
            <person name="Jones J.D."/>
        </authorList>
    </citation>
    <scope>NUCLEOTIDE SEQUENCE</scope>
</reference>
<accession>F0WEY7</accession>
<gene>
    <name evidence="1" type="primary">AlNc14C78G5185</name>
    <name evidence="1" type="ORF">ALNC14_059120</name>
</gene>
<organism evidence="1">
    <name type="scientific">Albugo laibachii Nc14</name>
    <dbReference type="NCBI Taxonomy" id="890382"/>
    <lineage>
        <taxon>Eukaryota</taxon>
        <taxon>Sar</taxon>
        <taxon>Stramenopiles</taxon>
        <taxon>Oomycota</taxon>
        <taxon>Peronosporomycetes</taxon>
        <taxon>Albuginales</taxon>
        <taxon>Albuginaceae</taxon>
        <taxon>Albugo</taxon>
    </lineage>
</organism>
<protein>
    <submittedName>
        <fullName evidence="1">AlNc14C78G5185 protein</fullName>
    </submittedName>
</protein>
<evidence type="ECO:0000313" key="1">
    <source>
        <dbReference type="EMBL" id="CCA19769.1"/>
    </source>
</evidence>
<name>F0WEY7_9STRA</name>
<dbReference type="EMBL" id="FR824123">
    <property type="protein sequence ID" value="CCA19769.1"/>
    <property type="molecule type" value="Genomic_DNA"/>
</dbReference>
<reference evidence="1" key="2">
    <citation type="submission" date="2011-02" db="EMBL/GenBank/DDBJ databases">
        <authorList>
            <person name="MacLean D."/>
        </authorList>
    </citation>
    <scope>NUCLEOTIDE SEQUENCE</scope>
</reference>
<dbReference type="HOGENOM" id="CLU_107376_0_0_1"/>
<sequence length="145" mass="16338">MENFKNKFGKKTPRNAGWKLEKAPTSIEYTKRADELAKLNQKAVERMEAVDKTKWVAAYTPCARNGTMTSNNVESVNSALMAAREEPLLDCLMTIEKYLSGKWVEFTGKMTKCGQLTDYAEKSLLANASPAVSTEWRPSPSPRRR</sequence>
<proteinExistence type="predicted"/>